<evidence type="ECO:0000256" key="1">
    <source>
        <dbReference type="SAM" id="MobiDB-lite"/>
    </source>
</evidence>
<evidence type="ECO:0000256" key="2">
    <source>
        <dbReference type="SAM" id="SignalP"/>
    </source>
</evidence>
<protein>
    <submittedName>
        <fullName evidence="3">Uncharacterized protein</fullName>
    </submittedName>
</protein>
<organism evidence="3 4">
    <name type="scientific">Burkholderia cepacia GG4</name>
    <dbReference type="NCBI Taxonomy" id="1009846"/>
    <lineage>
        <taxon>Bacteria</taxon>
        <taxon>Pseudomonadati</taxon>
        <taxon>Pseudomonadota</taxon>
        <taxon>Betaproteobacteria</taxon>
        <taxon>Burkholderiales</taxon>
        <taxon>Burkholderiaceae</taxon>
        <taxon>Burkholderia</taxon>
        <taxon>Burkholderia cepacia complex</taxon>
    </lineage>
</organism>
<reference evidence="3 4" key="1">
    <citation type="journal article" date="2012" name="J. Bacteriol.">
        <title>Complete Genome Sequence of Burkholderia sp. Strain GG4, a Betaproteobacterium That Reduces 3-Oxo-N-Acylhomoserine Lactones and Produces Different N-Acylhomoserine Lactones.</title>
        <authorList>
            <person name="Hong K.W."/>
            <person name="Koh C.L."/>
            <person name="Sam C.K."/>
            <person name="Yin W.F."/>
            <person name="Chan K.G."/>
        </authorList>
    </citation>
    <scope>NUCLEOTIDE SEQUENCE [LARGE SCALE GENOMIC DNA]</scope>
    <source>
        <strain evidence="3 4">GG4</strain>
    </source>
</reference>
<feature type="region of interest" description="Disordered" evidence="1">
    <location>
        <begin position="33"/>
        <end position="60"/>
    </location>
</feature>
<feature type="signal peptide" evidence="2">
    <location>
        <begin position="1"/>
        <end position="23"/>
    </location>
</feature>
<evidence type="ECO:0000313" key="4">
    <source>
        <dbReference type="Proteomes" id="UP000032866"/>
    </source>
</evidence>
<dbReference type="RefSeq" id="WP_014900575.1">
    <property type="nucleotide sequence ID" value="NC_018514.1"/>
</dbReference>
<gene>
    <name evidence="3" type="ORF">GEM_5436</name>
</gene>
<dbReference type="Proteomes" id="UP000032866">
    <property type="component" value="Chromosome 2"/>
</dbReference>
<dbReference type="AlphaFoldDB" id="A0A9W3PCQ4"/>
<accession>A0A9W3PCQ4</accession>
<dbReference type="EMBL" id="CP003775">
    <property type="protein sequence ID" value="AFQ51820.1"/>
    <property type="molecule type" value="Genomic_DNA"/>
</dbReference>
<dbReference type="KEGG" id="bct:GEM_5436"/>
<name>A0A9W3PCQ4_BURCE</name>
<feature type="chain" id="PRO_5040994382" evidence="2">
    <location>
        <begin position="24"/>
        <end position="103"/>
    </location>
</feature>
<proteinExistence type="predicted"/>
<evidence type="ECO:0000313" key="3">
    <source>
        <dbReference type="EMBL" id="AFQ51820.1"/>
    </source>
</evidence>
<keyword evidence="2" id="KW-0732">Signal</keyword>
<sequence>MSKSILAPVAVALIAFSSVTATASAYAQQQPAVPAVQQRSHAADQAGTTQLAARSNDDSGVRAAAPKLVVPLRQTPALTPTAPATPDADCVGPVSFCNVYFGS</sequence>